<evidence type="ECO:0000313" key="3">
    <source>
        <dbReference type="Proteomes" id="UP001597468"/>
    </source>
</evidence>
<protein>
    <submittedName>
        <fullName evidence="2">M20/M25/M40 family metallo-hydrolase</fullName>
    </submittedName>
</protein>
<feature type="domain" description="Peptidase M28" evidence="1">
    <location>
        <begin position="99"/>
        <end position="302"/>
    </location>
</feature>
<dbReference type="InterPro" id="IPR045175">
    <property type="entry name" value="M28_fam"/>
</dbReference>
<dbReference type="Gene3D" id="3.40.630.10">
    <property type="entry name" value="Zn peptidases"/>
    <property type="match status" value="1"/>
</dbReference>
<dbReference type="PROSITE" id="PS51257">
    <property type="entry name" value="PROKAR_LIPOPROTEIN"/>
    <property type="match status" value="1"/>
</dbReference>
<sequence length="321" mass="35846">MRKIPILGAIALFISALGCKEAKEVTTSHNSSPYSISESSVANTLEYLSSDDLKGRATGTAGIEQAATYIEDEFETHGLKPYFRSYRDTFEVEGVTGYNMVALKEGTDPAFKDEYIIIGGHYDHVGFARKVGLDSIANGANDNAAGTAAVLELARYFSNRDTKRSLLFTLFSAEEMGLIGAKHLAGKLNAAPLDLYVMFNIEMIGVPMKNNDYMAYLTGYNKSNLAEKFNRYAGKEVLGFLPEAEKFRLFERSDNHPFYQEFNVPAQTISTFDFSNYDYYHHVKDEFEHMDTAHMTELIEAIAPGLTEMANSPEREIQMAE</sequence>
<accession>A0ABW5IZE4</accession>
<name>A0ABW5IZE4_9FLAO</name>
<gene>
    <name evidence="2" type="ORF">ACFSTG_09765</name>
</gene>
<dbReference type="RefSeq" id="WP_380751778.1">
    <property type="nucleotide sequence ID" value="NZ_JBHULT010000008.1"/>
</dbReference>
<organism evidence="2 3">
    <name type="scientific">Salinimicrobium flavum</name>
    <dbReference type="NCBI Taxonomy" id="1737065"/>
    <lineage>
        <taxon>Bacteria</taxon>
        <taxon>Pseudomonadati</taxon>
        <taxon>Bacteroidota</taxon>
        <taxon>Flavobacteriia</taxon>
        <taxon>Flavobacteriales</taxon>
        <taxon>Flavobacteriaceae</taxon>
        <taxon>Salinimicrobium</taxon>
    </lineage>
</organism>
<dbReference type="InterPro" id="IPR007484">
    <property type="entry name" value="Peptidase_M28"/>
</dbReference>
<proteinExistence type="predicted"/>
<dbReference type="PANTHER" id="PTHR12147:SF26">
    <property type="entry name" value="PEPTIDASE M28 DOMAIN-CONTAINING PROTEIN"/>
    <property type="match status" value="1"/>
</dbReference>
<dbReference type="Pfam" id="PF04389">
    <property type="entry name" value="Peptidase_M28"/>
    <property type="match status" value="1"/>
</dbReference>
<dbReference type="Proteomes" id="UP001597468">
    <property type="component" value="Unassembled WGS sequence"/>
</dbReference>
<dbReference type="PANTHER" id="PTHR12147">
    <property type="entry name" value="METALLOPEPTIDASE M28 FAMILY MEMBER"/>
    <property type="match status" value="1"/>
</dbReference>
<comment type="caution">
    <text evidence="2">The sequence shown here is derived from an EMBL/GenBank/DDBJ whole genome shotgun (WGS) entry which is preliminary data.</text>
</comment>
<dbReference type="EMBL" id="JBHULT010000008">
    <property type="protein sequence ID" value="MFD2518179.1"/>
    <property type="molecule type" value="Genomic_DNA"/>
</dbReference>
<evidence type="ECO:0000313" key="2">
    <source>
        <dbReference type="EMBL" id="MFD2518179.1"/>
    </source>
</evidence>
<keyword evidence="3" id="KW-1185">Reference proteome</keyword>
<evidence type="ECO:0000259" key="1">
    <source>
        <dbReference type="Pfam" id="PF04389"/>
    </source>
</evidence>
<dbReference type="SUPFAM" id="SSF53187">
    <property type="entry name" value="Zn-dependent exopeptidases"/>
    <property type="match status" value="1"/>
</dbReference>
<reference evidence="3" key="1">
    <citation type="journal article" date="2019" name="Int. J. Syst. Evol. Microbiol.">
        <title>The Global Catalogue of Microorganisms (GCM) 10K type strain sequencing project: providing services to taxonomists for standard genome sequencing and annotation.</title>
        <authorList>
            <consortium name="The Broad Institute Genomics Platform"/>
            <consortium name="The Broad Institute Genome Sequencing Center for Infectious Disease"/>
            <person name="Wu L."/>
            <person name="Ma J."/>
        </authorList>
    </citation>
    <scope>NUCLEOTIDE SEQUENCE [LARGE SCALE GENOMIC DNA]</scope>
    <source>
        <strain evidence="3">KCTC 42585</strain>
    </source>
</reference>